<protein>
    <submittedName>
        <fullName evidence="1">Uncharacterized protein</fullName>
    </submittedName>
</protein>
<evidence type="ECO:0000313" key="2">
    <source>
        <dbReference type="Proteomes" id="UP000827872"/>
    </source>
</evidence>
<comment type="caution">
    <text evidence="1">The sequence shown here is derived from an EMBL/GenBank/DDBJ whole genome shotgun (WGS) entry which is preliminary data.</text>
</comment>
<sequence length="123" mass="12929">MKGGWGGGGGGGGQGKGGGPAFPCGDCPGIRPLGIREASCLSDPIPPPCWRKEWGVGGWLVEMDGGVTPTLPDCWLKLAHPKGTGASLPLEATHSSQQQQQQQLSRRQLEVLEERGPRPLLRP</sequence>
<gene>
    <name evidence="1" type="ORF">K3G42_001135</name>
</gene>
<dbReference type="EMBL" id="CM037616">
    <property type="protein sequence ID" value="KAH7991100.1"/>
    <property type="molecule type" value="Genomic_DNA"/>
</dbReference>
<evidence type="ECO:0000313" key="1">
    <source>
        <dbReference type="EMBL" id="KAH7991100.1"/>
    </source>
</evidence>
<accession>A0ACB8EF12</accession>
<organism evidence="1 2">
    <name type="scientific">Sphaerodactylus townsendi</name>
    <dbReference type="NCBI Taxonomy" id="933632"/>
    <lineage>
        <taxon>Eukaryota</taxon>
        <taxon>Metazoa</taxon>
        <taxon>Chordata</taxon>
        <taxon>Craniata</taxon>
        <taxon>Vertebrata</taxon>
        <taxon>Euteleostomi</taxon>
        <taxon>Lepidosauria</taxon>
        <taxon>Squamata</taxon>
        <taxon>Bifurcata</taxon>
        <taxon>Gekkota</taxon>
        <taxon>Sphaerodactylidae</taxon>
        <taxon>Sphaerodactylus</taxon>
    </lineage>
</organism>
<name>A0ACB8EF12_9SAUR</name>
<dbReference type="Proteomes" id="UP000827872">
    <property type="component" value="Linkage Group LG03"/>
</dbReference>
<proteinExistence type="predicted"/>
<reference evidence="1" key="1">
    <citation type="submission" date="2021-08" db="EMBL/GenBank/DDBJ databases">
        <title>The first chromosome-level gecko genome reveals the dynamic sex chromosomes of Neotropical dwarf geckos (Sphaerodactylidae: Sphaerodactylus).</title>
        <authorList>
            <person name="Pinto B.J."/>
            <person name="Keating S.E."/>
            <person name="Gamble T."/>
        </authorList>
    </citation>
    <scope>NUCLEOTIDE SEQUENCE</scope>
    <source>
        <strain evidence="1">TG3544</strain>
    </source>
</reference>
<keyword evidence="2" id="KW-1185">Reference proteome</keyword>